<proteinExistence type="predicted"/>
<name>A0A8H8DGK0_9FUNG</name>
<organism evidence="2 3">
    <name type="scientific">Olpidium bornovanus</name>
    <dbReference type="NCBI Taxonomy" id="278681"/>
    <lineage>
        <taxon>Eukaryota</taxon>
        <taxon>Fungi</taxon>
        <taxon>Fungi incertae sedis</taxon>
        <taxon>Olpidiomycota</taxon>
        <taxon>Olpidiomycotina</taxon>
        <taxon>Olpidiomycetes</taxon>
        <taxon>Olpidiales</taxon>
        <taxon>Olpidiaceae</taxon>
        <taxon>Olpidium</taxon>
    </lineage>
</organism>
<protein>
    <submittedName>
        <fullName evidence="2">Uncharacterized protein</fullName>
    </submittedName>
</protein>
<evidence type="ECO:0000313" key="2">
    <source>
        <dbReference type="EMBL" id="KAG5457794.1"/>
    </source>
</evidence>
<evidence type="ECO:0000256" key="1">
    <source>
        <dbReference type="SAM" id="MobiDB-lite"/>
    </source>
</evidence>
<keyword evidence="3" id="KW-1185">Reference proteome</keyword>
<feature type="region of interest" description="Disordered" evidence="1">
    <location>
        <begin position="39"/>
        <end position="62"/>
    </location>
</feature>
<accession>A0A8H8DGK0</accession>
<reference evidence="2 3" key="1">
    <citation type="journal article" name="Sci. Rep.">
        <title>Genome-scale phylogenetic analyses confirm Olpidium as the closest living zoosporic fungus to the non-flagellated, terrestrial fungi.</title>
        <authorList>
            <person name="Chang Y."/>
            <person name="Rochon D."/>
            <person name="Sekimoto S."/>
            <person name="Wang Y."/>
            <person name="Chovatia M."/>
            <person name="Sandor L."/>
            <person name="Salamov A."/>
            <person name="Grigoriev I.V."/>
            <person name="Stajich J.E."/>
            <person name="Spatafora J.W."/>
        </authorList>
    </citation>
    <scope>NUCLEOTIDE SEQUENCE [LARGE SCALE GENOMIC DNA]</scope>
    <source>
        <strain evidence="2">S191</strain>
    </source>
</reference>
<dbReference type="Proteomes" id="UP000673691">
    <property type="component" value="Unassembled WGS sequence"/>
</dbReference>
<gene>
    <name evidence="2" type="ORF">BJ554DRAFT_2106</name>
</gene>
<dbReference type="AlphaFoldDB" id="A0A8H8DGK0"/>
<sequence>MTSKRIYSICEAVSPSAPPPSAPVAPAWEPVLAGGSCRCPPDPAGEPDVAGGVGARAAASPP</sequence>
<comment type="caution">
    <text evidence="2">The sequence shown here is derived from an EMBL/GenBank/DDBJ whole genome shotgun (WGS) entry which is preliminary data.</text>
</comment>
<dbReference type="EMBL" id="JAEFCI010009463">
    <property type="protein sequence ID" value="KAG5457794.1"/>
    <property type="molecule type" value="Genomic_DNA"/>
</dbReference>
<evidence type="ECO:0000313" key="3">
    <source>
        <dbReference type="Proteomes" id="UP000673691"/>
    </source>
</evidence>